<dbReference type="eggNOG" id="COG1525">
    <property type="taxonomic scope" value="Bacteria"/>
</dbReference>
<dbReference type="InterPro" id="IPR016071">
    <property type="entry name" value="Staphylococal_nuclease_OB-fold"/>
</dbReference>
<dbReference type="Pfam" id="PF00565">
    <property type="entry name" value="SNase"/>
    <property type="match status" value="1"/>
</dbReference>
<dbReference type="EMBL" id="AATP01000009">
    <property type="protein sequence ID" value="EAU40138.1"/>
    <property type="molecule type" value="Genomic_DNA"/>
</dbReference>
<evidence type="ECO:0000313" key="2">
    <source>
        <dbReference type="EMBL" id="EAU40138.1"/>
    </source>
</evidence>
<dbReference type="Gene3D" id="2.40.50.90">
    <property type="match status" value="1"/>
</dbReference>
<dbReference type="HOGENOM" id="CLU_1755329_0_0_5"/>
<protein>
    <recommendedName>
        <fullName evidence="1">TNase-like domain-containing protein</fullName>
    </recommendedName>
</protein>
<accession>Q0FZ20</accession>
<dbReference type="AlphaFoldDB" id="Q0FZ20"/>
<keyword evidence="3" id="KW-1185">Reference proteome</keyword>
<sequence length="154" mass="16256">METSAMIDRDAVRRQARSTCGWGRRGLIALALVLSVLVSPAFADPIEGRVNAVIDGDGLVVAGTEIRLCGIDAPEATRPGGFEATAHLRALVEGRTVRCLPVGEGSVCDGLSRPTSYDRIVAQCFVGDLDLAGDLVRHGFARDWPRYSGGAYGG</sequence>
<dbReference type="InterPro" id="IPR035437">
    <property type="entry name" value="SNase_OB-fold_sf"/>
</dbReference>
<proteinExistence type="predicted"/>
<dbReference type="SMART" id="SM00318">
    <property type="entry name" value="SNc"/>
    <property type="match status" value="1"/>
</dbReference>
<name>Q0FZ20_9HYPH</name>
<comment type="caution">
    <text evidence="2">The sequence shown here is derived from an EMBL/GenBank/DDBJ whole genome shotgun (WGS) entry which is preliminary data.</text>
</comment>
<dbReference type="Proteomes" id="UP000004310">
    <property type="component" value="Unassembled WGS sequence"/>
</dbReference>
<organism evidence="2 3">
    <name type="scientific">Fulvimarina pelagi HTCC2506</name>
    <dbReference type="NCBI Taxonomy" id="314231"/>
    <lineage>
        <taxon>Bacteria</taxon>
        <taxon>Pseudomonadati</taxon>
        <taxon>Pseudomonadota</taxon>
        <taxon>Alphaproteobacteria</taxon>
        <taxon>Hyphomicrobiales</taxon>
        <taxon>Aurantimonadaceae</taxon>
        <taxon>Fulvimarina</taxon>
    </lineage>
</organism>
<dbReference type="STRING" id="217511.GCA_001463845_01001"/>
<dbReference type="SUPFAM" id="SSF50199">
    <property type="entry name" value="Staphylococcal nuclease"/>
    <property type="match status" value="1"/>
</dbReference>
<reference evidence="2 3" key="1">
    <citation type="journal article" date="2010" name="J. Bacteriol.">
        <title>Genome sequence of Fulvimarina pelagi HTCC2506T, a Mn(II)-oxidizing alphaproteobacterium possessing an aerobic anoxygenic photosynthetic gene cluster and Xanthorhodopsin.</title>
        <authorList>
            <person name="Kang I."/>
            <person name="Oh H.M."/>
            <person name="Lim S.I."/>
            <person name="Ferriera S."/>
            <person name="Giovannoni S.J."/>
            <person name="Cho J.C."/>
        </authorList>
    </citation>
    <scope>NUCLEOTIDE SEQUENCE [LARGE SCALE GENOMIC DNA]</scope>
    <source>
        <strain evidence="2 3">HTCC2506</strain>
    </source>
</reference>
<feature type="domain" description="TNase-like" evidence="1">
    <location>
        <begin position="44"/>
        <end position="142"/>
    </location>
</feature>
<evidence type="ECO:0000259" key="1">
    <source>
        <dbReference type="PROSITE" id="PS50830"/>
    </source>
</evidence>
<gene>
    <name evidence="2" type="ORF">FP2506_11297</name>
</gene>
<evidence type="ECO:0000313" key="3">
    <source>
        <dbReference type="Proteomes" id="UP000004310"/>
    </source>
</evidence>
<dbReference type="PROSITE" id="PS50830">
    <property type="entry name" value="TNASE_3"/>
    <property type="match status" value="1"/>
</dbReference>